<feature type="domain" description="C2" evidence="6">
    <location>
        <begin position="447"/>
        <end position="565"/>
    </location>
</feature>
<dbReference type="CDD" id="cd04037">
    <property type="entry name" value="C2E_Ferlin"/>
    <property type="match status" value="1"/>
</dbReference>
<feature type="non-terminal residue" evidence="7">
    <location>
        <position position="900"/>
    </location>
</feature>
<dbReference type="PROSITE" id="PS50004">
    <property type="entry name" value="C2"/>
    <property type="match status" value="3"/>
</dbReference>
<dbReference type="GO" id="GO:0007009">
    <property type="term" value="P:plasma membrane organization"/>
    <property type="evidence" value="ECO:0007669"/>
    <property type="project" value="TreeGrafter"/>
</dbReference>
<evidence type="ECO:0000259" key="6">
    <source>
        <dbReference type="PROSITE" id="PS50004"/>
    </source>
</evidence>
<protein>
    <recommendedName>
        <fullName evidence="6">C2 domain-containing protein</fullName>
    </recommendedName>
</protein>
<feature type="domain" description="C2" evidence="6">
    <location>
        <begin position="1"/>
        <end position="113"/>
    </location>
</feature>
<reference evidence="7 8" key="1">
    <citation type="submission" date="2019-01" db="EMBL/GenBank/DDBJ databases">
        <authorList>
            <person name="Sayadi A."/>
        </authorList>
    </citation>
    <scope>NUCLEOTIDE SEQUENCE [LARGE SCALE GENOMIC DNA]</scope>
</reference>
<organism evidence="7 8">
    <name type="scientific">Callosobruchus maculatus</name>
    <name type="common">Southern cowpea weevil</name>
    <name type="synonym">Pulse bruchid</name>
    <dbReference type="NCBI Taxonomy" id="64391"/>
    <lineage>
        <taxon>Eukaryota</taxon>
        <taxon>Metazoa</taxon>
        <taxon>Ecdysozoa</taxon>
        <taxon>Arthropoda</taxon>
        <taxon>Hexapoda</taxon>
        <taxon>Insecta</taxon>
        <taxon>Pterygota</taxon>
        <taxon>Neoptera</taxon>
        <taxon>Endopterygota</taxon>
        <taxon>Coleoptera</taxon>
        <taxon>Polyphaga</taxon>
        <taxon>Cucujiformia</taxon>
        <taxon>Chrysomeloidea</taxon>
        <taxon>Chrysomelidae</taxon>
        <taxon>Bruchinae</taxon>
        <taxon>Bruchini</taxon>
        <taxon>Callosobruchus</taxon>
    </lineage>
</organism>
<dbReference type="InterPro" id="IPR037725">
    <property type="entry name" value="C2F_Ferlin"/>
</dbReference>
<dbReference type="OrthoDB" id="10059618at2759"/>
<keyword evidence="3" id="KW-0677">Repeat</keyword>
<feature type="non-terminal residue" evidence="7">
    <location>
        <position position="1"/>
    </location>
</feature>
<gene>
    <name evidence="7" type="ORF">CALMAC_LOCUS15243</name>
</gene>
<feature type="domain" description="C2" evidence="6">
    <location>
        <begin position="684"/>
        <end position="833"/>
    </location>
</feature>
<dbReference type="PANTHER" id="PTHR12546:SF60">
    <property type="entry name" value="MISFIRE, ISOFORM F"/>
    <property type="match status" value="1"/>
</dbReference>
<dbReference type="InterPro" id="IPR037721">
    <property type="entry name" value="Ferlin"/>
</dbReference>
<evidence type="ECO:0000313" key="7">
    <source>
        <dbReference type="EMBL" id="VEN56321.1"/>
    </source>
</evidence>
<keyword evidence="5" id="KW-0472">Membrane</keyword>
<dbReference type="InterPro" id="IPR037724">
    <property type="entry name" value="C2E_Ferlin"/>
</dbReference>
<comment type="subcellular location">
    <subcellularLocation>
        <location evidence="1">Membrane</location>
        <topology evidence="1">Single-pass membrane protein</topology>
    </subcellularLocation>
</comment>
<dbReference type="AlphaFoldDB" id="A0A653D9V8"/>
<dbReference type="CDD" id="cd08374">
    <property type="entry name" value="C2F_Ferlin"/>
    <property type="match status" value="1"/>
</dbReference>
<evidence type="ECO:0000256" key="4">
    <source>
        <dbReference type="ARBA" id="ARBA00022989"/>
    </source>
</evidence>
<evidence type="ECO:0000256" key="1">
    <source>
        <dbReference type="ARBA" id="ARBA00004167"/>
    </source>
</evidence>
<name>A0A653D9V8_CALMS</name>
<sequence>NFTIRAHIFQGRITTGFDRTGLADPFVRVIAGDQCRDTSVFKGCLNPVWNQMLVFENVFLYGPKEFIRERGKTVLIEVFDKEDGKNELIGRAILHPLIITNEVEYVHPKLEWIDCYRGEDCTASILCAIEFIEAGQSSIIVGSQAKALTEIPKEIKPELASFRIDVLFWGVRDLKKINLRTINKPKITVMCRDETIHSETIENARKNPNFEDNRRSHTMVMAVEKEFTPPLILKMFDSRTFGIYVYAGVYVTDVSLFLFTPMTLVERQKRIGGFGYASEDSLVSRGSGVSEESKKSIVPMSEIIEASKKESIFKKLLKPKFLVNKLQETVSEATTYEPLSQEDKIDTRDFDWWTKFYASIGEGSQMGDEDFVKQVQTLKVYDTELEKQPEFKGFTDKLTTFEMYKGKRTGDDTIDEEKVTGIFKGCIKIYRWPLDDDEQYVTPEGNLLADGYFKRFSDNTPMGYTLRVYCIRALGLRPKDITGKSDPYLVLTLNDKVINDRDNYVVRQVNPVFGRCFEFIAAFPFDHMLKISLYDYDVVTGDDMIGETKIDVEGRYYTKHRAGWGLPESYEEEGYCEWKGQQKPSAILGEICRINNLCRPEYLEKSVVIGFKHFSPRQFEASEDPDFDREVLALCALRHWQEMPVVGYHLVPEYVETRSLYDPSKPGIEQGKLQLWVDILPITELPAPMQTDIAPRKPIQYELRVIIWNVENVLLDEDDFFSGERKSDIYVKGWLSDSENAQMTDVHYRSISGEGNFNWRFIFPFQYLPTENRMVMKRKDSRFSSDETEYKIPCQLTLQVWDNDTFSQNDFLGTLTLELARMKRGAKTAKKCSLKLLDKGAPIVNLFRIKRTRGWWPFRNFCQKTNVDICTGKVEAEMEIVTQEEAILDPAGLGRREPQA</sequence>
<keyword evidence="2" id="KW-0812">Transmembrane</keyword>
<dbReference type="Gene3D" id="2.60.40.150">
    <property type="entry name" value="C2 domain"/>
    <property type="match status" value="3"/>
</dbReference>
<keyword evidence="4" id="KW-1133">Transmembrane helix</keyword>
<dbReference type="GO" id="GO:0016020">
    <property type="term" value="C:membrane"/>
    <property type="evidence" value="ECO:0007669"/>
    <property type="project" value="UniProtKB-SubCell"/>
</dbReference>
<keyword evidence="8" id="KW-1185">Reference proteome</keyword>
<dbReference type="InterPro" id="IPR000008">
    <property type="entry name" value="C2_dom"/>
</dbReference>
<dbReference type="EMBL" id="CAACVG010010662">
    <property type="protein sequence ID" value="VEN56321.1"/>
    <property type="molecule type" value="Genomic_DNA"/>
</dbReference>
<evidence type="ECO:0000256" key="2">
    <source>
        <dbReference type="ARBA" id="ARBA00022692"/>
    </source>
</evidence>
<accession>A0A653D9V8</accession>
<dbReference type="CDD" id="cd04017">
    <property type="entry name" value="C2D_Ferlin"/>
    <property type="match status" value="1"/>
</dbReference>
<dbReference type="PANTHER" id="PTHR12546">
    <property type="entry name" value="FER-1-LIKE"/>
    <property type="match status" value="1"/>
</dbReference>
<evidence type="ECO:0000256" key="5">
    <source>
        <dbReference type="ARBA" id="ARBA00023136"/>
    </source>
</evidence>
<dbReference type="SUPFAM" id="SSF49562">
    <property type="entry name" value="C2 domain (Calcium/lipid-binding domain, CaLB)"/>
    <property type="match status" value="4"/>
</dbReference>
<dbReference type="Proteomes" id="UP000410492">
    <property type="component" value="Unassembled WGS sequence"/>
</dbReference>
<proteinExistence type="predicted"/>
<dbReference type="SMART" id="SM00239">
    <property type="entry name" value="C2"/>
    <property type="match status" value="3"/>
</dbReference>
<dbReference type="InterPro" id="IPR035892">
    <property type="entry name" value="C2_domain_sf"/>
</dbReference>
<dbReference type="InterPro" id="IPR037723">
    <property type="entry name" value="C2D_Ferlin"/>
</dbReference>
<evidence type="ECO:0000313" key="8">
    <source>
        <dbReference type="Proteomes" id="UP000410492"/>
    </source>
</evidence>
<dbReference type="Pfam" id="PF00168">
    <property type="entry name" value="C2"/>
    <property type="match status" value="3"/>
</dbReference>
<evidence type="ECO:0000256" key="3">
    <source>
        <dbReference type="ARBA" id="ARBA00022737"/>
    </source>
</evidence>